<sequence length="368" mass="43017">MAHQRVGLVMICRNEETNIERAMTSVRPWINTWVIVDTGSTDRTKEIIKTTFADISGYLEERPWKNFGHNRTEALELCRDRMDWAIMLDADDNMVGEVLPPKLWSMPDMDGFIIKIRHGNIIHQRVQIFRIAADWVYSGVVHEFPELRRAPEKPRVAMLPSNCWMQTRCEGFRSRDPNKYLKDAMTLEVEHRKKPTDTRTLFYLAQSYRDAGRYLDAQLWYQKYLDISGGGWEQEKYIACMNLINMVGGQDRIMRLAWQGVQLCPERLEVQSSTLLRFIKEQWKMTQELYSLMMLTKNRKTKEGWLFANPQIYSLMFDDMVAVVAFQTEHYTEAYDASVRVAVHPDATDEQRLKALTNARNAQAKLSA</sequence>
<dbReference type="SUPFAM" id="SSF53448">
    <property type="entry name" value="Nucleotide-diphospho-sugar transferases"/>
    <property type="match status" value="1"/>
</dbReference>
<protein>
    <recommendedName>
        <fullName evidence="1">Glycosyltransferase 2-like domain-containing protein</fullName>
    </recommendedName>
</protein>
<reference evidence="2" key="1">
    <citation type="journal article" date="2020" name="Nature">
        <title>Giant virus diversity and host interactions through global metagenomics.</title>
        <authorList>
            <person name="Schulz F."/>
            <person name="Roux S."/>
            <person name="Paez-Espino D."/>
            <person name="Jungbluth S."/>
            <person name="Walsh D.A."/>
            <person name="Denef V.J."/>
            <person name="McMahon K.D."/>
            <person name="Konstantinidis K.T."/>
            <person name="Eloe-Fadrosh E.A."/>
            <person name="Kyrpides N.C."/>
            <person name="Woyke T."/>
        </authorList>
    </citation>
    <scope>NUCLEOTIDE SEQUENCE</scope>
    <source>
        <strain evidence="2">GVMAG-M-3300023174-132</strain>
    </source>
</reference>
<dbReference type="PANTHER" id="PTHR43630:SF2">
    <property type="entry name" value="GLYCOSYLTRANSFERASE"/>
    <property type="match status" value="1"/>
</dbReference>
<accession>A0A6C0D947</accession>
<feature type="domain" description="Glycosyltransferase 2-like" evidence="1">
    <location>
        <begin position="9"/>
        <end position="100"/>
    </location>
</feature>
<dbReference type="PANTHER" id="PTHR43630">
    <property type="entry name" value="POLY-BETA-1,6-N-ACETYL-D-GLUCOSAMINE SYNTHASE"/>
    <property type="match status" value="1"/>
</dbReference>
<dbReference type="Pfam" id="PF00535">
    <property type="entry name" value="Glycos_transf_2"/>
    <property type="match status" value="1"/>
</dbReference>
<dbReference type="EMBL" id="MN739575">
    <property type="protein sequence ID" value="QHT13546.1"/>
    <property type="molecule type" value="Genomic_DNA"/>
</dbReference>
<evidence type="ECO:0000313" key="2">
    <source>
        <dbReference type="EMBL" id="QHT13546.1"/>
    </source>
</evidence>
<proteinExistence type="predicted"/>
<dbReference type="AlphaFoldDB" id="A0A6C0D947"/>
<dbReference type="InterPro" id="IPR001173">
    <property type="entry name" value="Glyco_trans_2-like"/>
</dbReference>
<evidence type="ECO:0000259" key="1">
    <source>
        <dbReference type="Pfam" id="PF00535"/>
    </source>
</evidence>
<organism evidence="2">
    <name type="scientific">viral metagenome</name>
    <dbReference type="NCBI Taxonomy" id="1070528"/>
    <lineage>
        <taxon>unclassified sequences</taxon>
        <taxon>metagenomes</taxon>
        <taxon>organismal metagenomes</taxon>
    </lineage>
</organism>
<name>A0A6C0D947_9ZZZZ</name>
<dbReference type="InterPro" id="IPR029044">
    <property type="entry name" value="Nucleotide-diphossugar_trans"/>
</dbReference>
<dbReference type="Gene3D" id="3.90.550.10">
    <property type="entry name" value="Spore Coat Polysaccharide Biosynthesis Protein SpsA, Chain A"/>
    <property type="match status" value="1"/>
</dbReference>